<gene>
    <name evidence="3" type="ORF">GCM10007390_31540</name>
</gene>
<dbReference type="Proteomes" id="UP000598271">
    <property type="component" value="Unassembled WGS sequence"/>
</dbReference>
<feature type="chain" id="PRO_5035257877" evidence="1">
    <location>
        <begin position="19"/>
        <end position="382"/>
    </location>
</feature>
<dbReference type="Pfam" id="PF00144">
    <property type="entry name" value="Beta-lactamase"/>
    <property type="match status" value="1"/>
</dbReference>
<evidence type="ECO:0000259" key="2">
    <source>
        <dbReference type="Pfam" id="PF00144"/>
    </source>
</evidence>
<keyword evidence="3" id="KW-0645">Protease</keyword>
<keyword evidence="3" id="KW-0378">Hydrolase</keyword>
<keyword evidence="4" id="KW-1185">Reference proteome</keyword>
<dbReference type="EMBL" id="BMXF01000003">
    <property type="protein sequence ID" value="GHB75489.1"/>
    <property type="molecule type" value="Genomic_DNA"/>
</dbReference>
<dbReference type="InterPro" id="IPR050491">
    <property type="entry name" value="AmpC-like"/>
</dbReference>
<keyword evidence="1" id="KW-0732">Signal</keyword>
<dbReference type="AlphaFoldDB" id="A0A8J3G9I4"/>
<feature type="signal peptide" evidence="1">
    <location>
        <begin position="1"/>
        <end position="18"/>
    </location>
</feature>
<evidence type="ECO:0000313" key="3">
    <source>
        <dbReference type="EMBL" id="GHB75489.1"/>
    </source>
</evidence>
<dbReference type="PROSITE" id="PS51257">
    <property type="entry name" value="PROKAR_LIPOPROTEIN"/>
    <property type="match status" value="1"/>
</dbReference>
<dbReference type="PANTHER" id="PTHR46825:SF7">
    <property type="entry name" value="D-ALANYL-D-ALANINE CARBOXYPEPTIDASE"/>
    <property type="match status" value="1"/>
</dbReference>
<name>A0A8J3G9I4_9BACT</name>
<evidence type="ECO:0000313" key="4">
    <source>
        <dbReference type="Proteomes" id="UP000598271"/>
    </source>
</evidence>
<protein>
    <submittedName>
        <fullName evidence="3">Serine-type D-Ala-D-Ala carboxypeptidase</fullName>
    </submittedName>
</protein>
<proteinExistence type="predicted"/>
<dbReference type="SUPFAM" id="SSF56601">
    <property type="entry name" value="beta-lactamase/transpeptidase-like"/>
    <property type="match status" value="1"/>
</dbReference>
<keyword evidence="3" id="KW-0121">Carboxypeptidase</keyword>
<dbReference type="GO" id="GO:0004180">
    <property type="term" value="F:carboxypeptidase activity"/>
    <property type="evidence" value="ECO:0007669"/>
    <property type="project" value="UniProtKB-KW"/>
</dbReference>
<accession>A0A8J3G9I4</accession>
<evidence type="ECO:0000256" key="1">
    <source>
        <dbReference type="SAM" id="SignalP"/>
    </source>
</evidence>
<feature type="domain" description="Beta-lactamase-related" evidence="2">
    <location>
        <begin position="51"/>
        <end position="370"/>
    </location>
</feature>
<dbReference type="InterPro" id="IPR012338">
    <property type="entry name" value="Beta-lactam/transpept-like"/>
</dbReference>
<organism evidence="3 4">
    <name type="scientific">Persicitalea jodogahamensis</name>
    <dbReference type="NCBI Taxonomy" id="402147"/>
    <lineage>
        <taxon>Bacteria</taxon>
        <taxon>Pseudomonadati</taxon>
        <taxon>Bacteroidota</taxon>
        <taxon>Cytophagia</taxon>
        <taxon>Cytophagales</taxon>
        <taxon>Spirosomataceae</taxon>
        <taxon>Persicitalea</taxon>
    </lineage>
</organism>
<sequence length="382" mass="42564">MKTKQIIHLAAFLGLALAGCQESQVAPDTTETDSPYRDHPKNDQYQAALSTFNKQWRQPGNILLLKRAGEPLWTGAVGKSDLERQRNLQISDPFRAGSITKTFVAVAIMKLQEEGKLQLENTLGELLPEMLQHIAGADRITLWQMLSHTSGIFDPVNDDAQYQLDLLNNPAKRLAMSTRDILARYVYGRKLQFEPGERFGYSNTNYWLLGMILEKKSEKRLQAVLDELVFQPADLHQTYFEPRDDRNVVRGYADFYTNGKLMDVSLLDRADSEGRASGGLITTAGDLLRFSDALFGGKIVSAASLKAMMTLPSIRQGTTEYGLGLDSYTSPLGVAWGHNGNLLGVDANWFYFPDRKATFVLFGNNGGGADKSFVNKLLEKEL</sequence>
<dbReference type="Gene3D" id="3.40.710.10">
    <property type="entry name" value="DD-peptidase/beta-lactamase superfamily"/>
    <property type="match status" value="1"/>
</dbReference>
<comment type="caution">
    <text evidence="3">The sequence shown here is derived from an EMBL/GenBank/DDBJ whole genome shotgun (WGS) entry which is preliminary data.</text>
</comment>
<reference evidence="3 4" key="1">
    <citation type="journal article" date="2014" name="Int. J. Syst. Evol. Microbiol.">
        <title>Complete genome sequence of Corynebacterium casei LMG S-19264T (=DSM 44701T), isolated from a smear-ripened cheese.</title>
        <authorList>
            <consortium name="US DOE Joint Genome Institute (JGI-PGF)"/>
            <person name="Walter F."/>
            <person name="Albersmeier A."/>
            <person name="Kalinowski J."/>
            <person name="Ruckert C."/>
        </authorList>
    </citation>
    <scope>NUCLEOTIDE SEQUENCE [LARGE SCALE GENOMIC DNA]</scope>
    <source>
        <strain evidence="3 4">KCTC 12866</strain>
    </source>
</reference>
<dbReference type="PANTHER" id="PTHR46825">
    <property type="entry name" value="D-ALANYL-D-ALANINE-CARBOXYPEPTIDASE/ENDOPEPTIDASE AMPH"/>
    <property type="match status" value="1"/>
</dbReference>
<dbReference type="RefSeq" id="WP_189565489.1">
    <property type="nucleotide sequence ID" value="NZ_BMXF01000003.1"/>
</dbReference>
<dbReference type="InterPro" id="IPR001466">
    <property type="entry name" value="Beta-lactam-related"/>
</dbReference>